<organism evidence="5 6">
    <name type="scientific">Cupriavidus metallidurans</name>
    <dbReference type="NCBI Taxonomy" id="119219"/>
    <lineage>
        <taxon>Bacteria</taxon>
        <taxon>Pseudomonadati</taxon>
        <taxon>Pseudomonadota</taxon>
        <taxon>Betaproteobacteria</taxon>
        <taxon>Burkholderiales</taxon>
        <taxon>Burkholderiaceae</taxon>
        <taxon>Cupriavidus</taxon>
    </lineage>
</organism>
<evidence type="ECO:0000259" key="4">
    <source>
        <dbReference type="PROSITE" id="PS00662"/>
    </source>
</evidence>
<accession>A0A482IW58</accession>
<dbReference type="Pfam" id="PF00437">
    <property type="entry name" value="T2SSE"/>
    <property type="match status" value="1"/>
</dbReference>
<dbReference type="OrthoDB" id="5790493at2"/>
<reference evidence="5 6" key="1">
    <citation type="submission" date="2019-03" db="EMBL/GenBank/DDBJ databases">
        <title>Comparative insights into the high quality Complete genome sequence of highly metal resistant Cupriavidus metallidurans strain BS1 isolated from a gold-copper mine.</title>
        <authorList>
            <person name="Mazhar H.S."/>
            <person name="Rensing C."/>
        </authorList>
    </citation>
    <scope>NUCLEOTIDE SEQUENCE [LARGE SCALE GENOMIC DNA]</scope>
    <source>
        <strain evidence="5 6">BS1</strain>
    </source>
</reference>
<dbReference type="SUPFAM" id="SSF52540">
    <property type="entry name" value="P-loop containing nucleoside triphosphate hydrolases"/>
    <property type="match status" value="1"/>
</dbReference>
<dbReference type="AlphaFoldDB" id="A0A482IW58"/>
<dbReference type="EMBL" id="CP037901">
    <property type="protein sequence ID" value="QBP12641.1"/>
    <property type="molecule type" value="Genomic_DNA"/>
</dbReference>
<gene>
    <name evidence="5" type="ORF">DDF84_023425</name>
</gene>
<evidence type="ECO:0000256" key="1">
    <source>
        <dbReference type="ARBA" id="ARBA00006611"/>
    </source>
</evidence>
<dbReference type="InterPro" id="IPR001482">
    <property type="entry name" value="T2SS/T4SS_dom"/>
</dbReference>
<dbReference type="PROSITE" id="PS00662">
    <property type="entry name" value="T2SP_E"/>
    <property type="match status" value="1"/>
</dbReference>
<dbReference type="GO" id="GO:0005886">
    <property type="term" value="C:plasma membrane"/>
    <property type="evidence" value="ECO:0007669"/>
    <property type="project" value="TreeGrafter"/>
</dbReference>
<keyword evidence="3" id="KW-0067">ATP-binding</keyword>
<feature type="domain" description="Bacterial type II secretion system protein E" evidence="4">
    <location>
        <begin position="385"/>
        <end position="399"/>
    </location>
</feature>
<dbReference type="GO" id="GO:0016887">
    <property type="term" value="F:ATP hydrolysis activity"/>
    <property type="evidence" value="ECO:0007669"/>
    <property type="project" value="TreeGrafter"/>
</dbReference>
<sequence length="568" mass="62042">MDPIGTHPEQHGGTTLRATLRELAASYGSGTRALEAYMSQSGVGADESLAELASAFRMEPIGIRDLQEMEPDFEIIPFVEAVARLCVCFRSGDDLVFVIADPLDAQSRGRVDQRMRARPHVRYEWRLATVGDVTAYLAAREKDVHALDTVAFEELEHRAAESSALALSLQGISNDDSSVVRLLNSTIYDALKMQASDIHLECRANGLVIKCRIDGVLTVVGRVDGRAPADQVLSRVKVISELDIAERRVPQDGRFKAQYAGREIDFRVSIMPNLFGEDAVLRILDRYQLSQSAHGLTLETLGFQAADTGFMRSVASMPYGMLLVTGPTGSGKTTTLYAILTEINDGLDKIVTIEDPVEYQLGDILQIPVNEAKGLTFARGLRSILRHDPDKIMVGEIRDAETAQIAVQAALTGHQVFTTVHANNVFDVIGRFTNMGVDPYSFVSALNGVVAQRLVRKCCDGCVVEEAGDRDLLARSGIDPDMADGFRFRRGLGCAACRGSGYRGRRAIAEALRMNDELRALLSERAPLARIKSVALRQGMQTLRKAAIEMAAAGDTTLEEINRVTISE</sequence>
<dbReference type="GO" id="GO:0005524">
    <property type="term" value="F:ATP binding"/>
    <property type="evidence" value="ECO:0007669"/>
    <property type="project" value="UniProtKB-KW"/>
</dbReference>
<evidence type="ECO:0000256" key="2">
    <source>
        <dbReference type="ARBA" id="ARBA00022741"/>
    </source>
</evidence>
<dbReference type="Proteomes" id="UP000253772">
    <property type="component" value="Chromosome c2"/>
</dbReference>
<dbReference type="InterPro" id="IPR027417">
    <property type="entry name" value="P-loop_NTPase"/>
</dbReference>
<evidence type="ECO:0000313" key="5">
    <source>
        <dbReference type="EMBL" id="QBP12641.1"/>
    </source>
</evidence>
<protein>
    <submittedName>
        <fullName evidence="5">Type II/IV secretion system protein</fullName>
    </submittedName>
</protein>
<dbReference type="PANTHER" id="PTHR30258">
    <property type="entry name" value="TYPE II SECRETION SYSTEM PROTEIN GSPE-RELATED"/>
    <property type="match status" value="1"/>
</dbReference>
<dbReference type="RefSeq" id="WP_017512328.1">
    <property type="nucleotide sequence ID" value="NZ_CP037901.1"/>
</dbReference>
<keyword evidence="2" id="KW-0547">Nucleotide-binding</keyword>
<proteinExistence type="inferred from homology"/>
<dbReference type="Gene3D" id="3.40.50.300">
    <property type="entry name" value="P-loop containing nucleotide triphosphate hydrolases"/>
    <property type="match status" value="1"/>
</dbReference>
<dbReference type="CDD" id="cd01129">
    <property type="entry name" value="PulE-GspE-like"/>
    <property type="match status" value="1"/>
</dbReference>
<evidence type="ECO:0000256" key="3">
    <source>
        <dbReference type="ARBA" id="ARBA00022840"/>
    </source>
</evidence>
<name>A0A482IW58_9BURK</name>
<comment type="similarity">
    <text evidence="1">Belongs to the GSP E family.</text>
</comment>
<dbReference type="PANTHER" id="PTHR30258:SF1">
    <property type="entry name" value="PROTEIN TRANSPORT PROTEIN HOFB HOMOLOG"/>
    <property type="match status" value="1"/>
</dbReference>
<dbReference type="Gene3D" id="3.30.450.90">
    <property type="match status" value="1"/>
</dbReference>
<evidence type="ECO:0000313" key="6">
    <source>
        <dbReference type="Proteomes" id="UP000253772"/>
    </source>
</evidence>